<keyword evidence="3" id="KW-1185">Reference proteome</keyword>
<protein>
    <submittedName>
        <fullName evidence="2">Uncharacterized protein</fullName>
    </submittedName>
</protein>
<dbReference type="AlphaFoldDB" id="A0A8X6U632"/>
<dbReference type="EMBL" id="BMAW01026080">
    <property type="protein sequence ID" value="GFT95432.1"/>
    <property type="molecule type" value="Genomic_DNA"/>
</dbReference>
<name>A0A8X6U632_NEPPI</name>
<proteinExistence type="predicted"/>
<feature type="chain" id="PRO_5036473884" evidence="1">
    <location>
        <begin position="17"/>
        <end position="56"/>
    </location>
</feature>
<organism evidence="2 3">
    <name type="scientific">Nephila pilipes</name>
    <name type="common">Giant wood spider</name>
    <name type="synonym">Nephila maculata</name>
    <dbReference type="NCBI Taxonomy" id="299642"/>
    <lineage>
        <taxon>Eukaryota</taxon>
        <taxon>Metazoa</taxon>
        <taxon>Ecdysozoa</taxon>
        <taxon>Arthropoda</taxon>
        <taxon>Chelicerata</taxon>
        <taxon>Arachnida</taxon>
        <taxon>Araneae</taxon>
        <taxon>Araneomorphae</taxon>
        <taxon>Entelegynae</taxon>
        <taxon>Araneoidea</taxon>
        <taxon>Nephilidae</taxon>
        <taxon>Nephila</taxon>
    </lineage>
</organism>
<feature type="signal peptide" evidence="1">
    <location>
        <begin position="1"/>
        <end position="16"/>
    </location>
</feature>
<sequence length="56" mass="6625">MGWRLILINLTTSLEGVNTVHEVPVRNKQQMELKTERERTREVQRMLPEYVGKDSN</sequence>
<evidence type="ECO:0000256" key="1">
    <source>
        <dbReference type="SAM" id="SignalP"/>
    </source>
</evidence>
<evidence type="ECO:0000313" key="2">
    <source>
        <dbReference type="EMBL" id="GFT95432.1"/>
    </source>
</evidence>
<keyword evidence="1" id="KW-0732">Signal</keyword>
<dbReference type="Proteomes" id="UP000887013">
    <property type="component" value="Unassembled WGS sequence"/>
</dbReference>
<accession>A0A8X6U632</accession>
<comment type="caution">
    <text evidence="2">The sequence shown here is derived from an EMBL/GenBank/DDBJ whole genome shotgun (WGS) entry which is preliminary data.</text>
</comment>
<feature type="non-terminal residue" evidence="2">
    <location>
        <position position="56"/>
    </location>
</feature>
<gene>
    <name evidence="2" type="ORF">NPIL_660771</name>
</gene>
<reference evidence="2" key="1">
    <citation type="submission" date="2020-08" db="EMBL/GenBank/DDBJ databases">
        <title>Multicomponent nature underlies the extraordinary mechanical properties of spider dragline silk.</title>
        <authorList>
            <person name="Kono N."/>
            <person name="Nakamura H."/>
            <person name="Mori M."/>
            <person name="Yoshida Y."/>
            <person name="Ohtoshi R."/>
            <person name="Malay A.D."/>
            <person name="Moran D.A.P."/>
            <person name="Tomita M."/>
            <person name="Numata K."/>
            <person name="Arakawa K."/>
        </authorList>
    </citation>
    <scope>NUCLEOTIDE SEQUENCE</scope>
</reference>
<evidence type="ECO:0000313" key="3">
    <source>
        <dbReference type="Proteomes" id="UP000887013"/>
    </source>
</evidence>